<dbReference type="Pfam" id="PF00460">
    <property type="entry name" value="Flg_bb_rod"/>
    <property type="match status" value="1"/>
</dbReference>
<feature type="domain" description="Flagellar basal body rod protein N-terminal" evidence="6">
    <location>
        <begin position="9"/>
        <end position="34"/>
    </location>
</feature>
<dbReference type="PROSITE" id="PS00588">
    <property type="entry name" value="FLAGELLA_BB_ROD"/>
    <property type="match status" value="1"/>
</dbReference>
<proteinExistence type="inferred from homology"/>
<comment type="function">
    <text evidence="5">Structural component of flagellum, the bacterial motility apparatus. Part of the rod structure of flagellar basal body.</text>
</comment>
<dbReference type="InterPro" id="IPR006300">
    <property type="entry name" value="FlgB"/>
</dbReference>
<keyword evidence="8" id="KW-1185">Reference proteome</keyword>
<dbReference type="Proteomes" id="UP001232584">
    <property type="component" value="Unassembled WGS sequence"/>
</dbReference>
<name>A0ABU0MWC4_9FIRM</name>
<dbReference type="PIRSF" id="PIRSF002889">
    <property type="entry name" value="Rod_FlgB"/>
    <property type="match status" value="1"/>
</dbReference>
<sequence>MEVYGLLKSGLEATELRSRVIANNIANINTPNYKRKYVEFEETLKDSMDKIAKPEIKTDTTSKVREDGNSVDLENEKVNQAATTLEYNALITLTNIKIGMSRSVITGR</sequence>
<evidence type="ECO:0000256" key="5">
    <source>
        <dbReference type="ARBA" id="ARBA00024934"/>
    </source>
</evidence>
<evidence type="ECO:0000256" key="1">
    <source>
        <dbReference type="ARBA" id="ARBA00004117"/>
    </source>
</evidence>
<keyword evidence="7" id="KW-0969">Cilium</keyword>
<protein>
    <recommendedName>
        <fullName evidence="3">Flagellar basal body rod protein FlgB</fullName>
    </recommendedName>
</protein>
<keyword evidence="4" id="KW-0975">Bacterial flagellum</keyword>
<dbReference type="InterPro" id="IPR001444">
    <property type="entry name" value="Flag_bb_rod_N"/>
</dbReference>
<evidence type="ECO:0000256" key="2">
    <source>
        <dbReference type="ARBA" id="ARBA00009677"/>
    </source>
</evidence>
<evidence type="ECO:0000313" key="7">
    <source>
        <dbReference type="EMBL" id="MDQ0555195.1"/>
    </source>
</evidence>
<dbReference type="InterPro" id="IPR019776">
    <property type="entry name" value="Flagellar_basal_body_rod_CS"/>
</dbReference>
<evidence type="ECO:0000259" key="6">
    <source>
        <dbReference type="Pfam" id="PF00460"/>
    </source>
</evidence>
<comment type="similarity">
    <text evidence="2">Belongs to the flagella basal body rod proteins family.</text>
</comment>
<keyword evidence="7" id="KW-0966">Cell projection</keyword>
<accession>A0ABU0MWC4</accession>
<comment type="subcellular location">
    <subcellularLocation>
        <location evidence="1">Bacterial flagellum basal body</location>
    </subcellularLocation>
</comment>
<gene>
    <name evidence="7" type="ORF">QOZ92_000305</name>
</gene>
<evidence type="ECO:0000256" key="4">
    <source>
        <dbReference type="ARBA" id="ARBA00023143"/>
    </source>
</evidence>
<dbReference type="RefSeq" id="WP_250673006.1">
    <property type="nucleotide sequence ID" value="NZ_BAAACE010000026.1"/>
</dbReference>
<reference evidence="7 8" key="1">
    <citation type="submission" date="2023-07" db="EMBL/GenBank/DDBJ databases">
        <title>Genomic Encyclopedia of Type Strains, Phase IV (KMG-IV): sequencing the most valuable type-strain genomes for metagenomic binning, comparative biology and taxonomic classification.</title>
        <authorList>
            <person name="Goeker M."/>
        </authorList>
    </citation>
    <scope>NUCLEOTIDE SEQUENCE [LARGE SCALE GENOMIC DNA]</scope>
    <source>
        <strain evidence="7 8">DSM 15049</strain>
    </source>
</reference>
<organism evidence="7 8">
    <name type="scientific">Paraclostridium ghonii</name>
    <dbReference type="NCBI Taxonomy" id="29358"/>
    <lineage>
        <taxon>Bacteria</taxon>
        <taxon>Bacillati</taxon>
        <taxon>Bacillota</taxon>
        <taxon>Clostridia</taxon>
        <taxon>Peptostreptococcales</taxon>
        <taxon>Peptostreptococcaceae</taxon>
        <taxon>Paraclostridium</taxon>
    </lineage>
</organism>
<dbReference type="EMBL" id="JAUSWG010000001">
    <property type="protein sequence ID" value="MDQ0555195.1"/>
    <property type="molecule type" value="Genomic_DNA"/>
</dbReference>
<comment type="caution">
    <text evidence="7">The sequence shown here is derived from an EMBL/GenBank/DDBJ whole genome shotgun (WGS) entry which is preliminary data.</text>
</comment>
<evidence type="ECO:0000256" key="3">
    <source>
        <dbReference type="ARBA" id="ARBA00014376"/>
    </source>
</evidence>
<evidence type="ECO:0000313" key="8">
    <source>
        <dbReference type="Proteomes" id="UP001232584"/>
    </source>
</evidence>
<keyword evidence="7" id="KW-0282">Flagellum</keyword>